<sequence>MVKASAGSSSPVAARWAFTAMLSASSRPVVRRSANDGEVGQRVRFGHGSLEHVAALRGDPQ</sequence>
<evidence type="ECO:0000313" key="1">
    <source>
        <dbReference type="EMBL" id="MFB9904202.1"/>
    </source>
</evidence>
<dbReference type="Proteomes" id="UP001589693">
    <property type="component" value="Unassembled WGS sequence"/>
</dbReference>
<name>A0ABV5ZTI9_9PSEU</name>
<reference evidence="1 2" key="1">
    <citation type="submission" date="2024-09" db="EMBL/GenBank/DDBJ databases">
        <authorList>
            <person name="Sun Q."/>
            <person name="Mori K."/>
        </authorList>
    </citation>
    <scope>NUCLEOTIDE SEQUENCE [LARGE SCALE GENOMIC DNA]</scope>
    <source>
        <strain evidence="1 2">TBRC 7907</strain>
    </source>
</reference>
<protein>
    <submittedName>
        <fullName evidence="1">Uncharacterized protein</fullName>
    </submittedName>
</protein>
<proteinExistence type="predicted"/>
<evidence type="ECO:0000313" key="2">
    <source>
        <dbReference type="Proteomes" id="UP001589693"/>
    </source>
</evidence>
<accession>A0ABV5ZTI9</accession>
<comment type="caution">
    <text evidence="1">The sequence shown here is derived from an EMBL/GenBank/DDBJ whole genome shotgun (WGS) entry which is preliminary data.</text>
</comment>
<gene>
    <name evidence="1" type="ORF">ACFFQA_09635</name>
</gene>
<organism evidence="1 2">
    <name type="scientific">Allokutzneria oryzae</name>
    <dbReference type="NCBI Taxonomy" id="1378989"/>
    <lineage>
        <taxon>Bacteria</taxon>
        <taxon>Bacillati</taxon>
        <taxon>Actinomycetota</taxon>
        <taxon>Actinomycetes</taxon>
        <taxon>Pseudonocardiales</taxon>
        <taxon>Pseudonocardiaceae</taxon>
        <taxon>Allokutzneria</taxon>
    </lineage>
</organism>
<dbReference type="EMBL" id="JBHLZU010000008">
    <property type="protein sequence ID" value="MFB9904202.1"/>
    <property type="molecule type" value="Genomic_DNA"/>
</dbReference>
<keyword evidence="2" id="KW-1185">Reference proteome</keyword>
<dbReference type="RefSeq" id="WP_377851394.1">
    <property type="nucleotide sequence ID" value="NZ_JBHLZU010000008.1"/>
</dbReference>